<evidence type="ECO:0000256" key="9">
    <source>
        <dbReference type="RuleBase" id="RU365081"/>
    </source>
</evidence>
<dbReference type="Gene3D" id="3.30.70.330">
    <property type="match status" value="1"/>
</dbReference>
<dbReference type="GO" id="GO:0005634">
    <property type="term" value="C:nucleus"/>
    <property type="evidence" value="ECO:0007669"/>
    <property type="project" value="UniProtKB-SubCell"/>
</dbReference>
<evidence type="ECO:0000256" key="2">
    <source>
        <dbReference type="ARBA" id="ARBA00002388"/>
    </source>
</evidence>
<reference evidence="14" key="1">
    <citation type="submission" date="2024-02" db="UniProtKB">
        <authorList>
            <consortium name="WormBaseParasite"/>
        </authorList>
    </citation>
    <scope>IDENTIFICATION</scope>
</reference>
<accession>A0AAF3FC19</accession>
<comment type="function">
    <text evidence="2 9">PPIases accelerate the folding of proteins. It catalyzes the cis-trans isomerization of proline imidic peptide bonds in oligopeptides.</text>
</comment>
<evidence type="ECO:0000259" key="11">
    <source>
        <dbReference type="PROSITE" id="PS50072"/>
    </source>
</evidence>
<dbReference type="Pfam" id="PF00160">
    <property type="entry name" value="Pro_isomerase"/>
    <property type="match status" value="1"/>
</dbReference>
<feature type="compositionally biased region" description="Basic and acidic residues" evidence="10">
    <location>
        <begin position="349"/>
        <end position="371"/>
    </location>
</feature>
<feature type="region of interest" description="Disordered" evidence="10">
    <location>
        <begin position="325"/>
        <end position="492"/>
    </location>
</feature>
<dbReference type="PROSITE" id="PS50072">
    <property type="entry name" value="CSA_PPIASE_2"/>
    <property type="match status" value="1"/>
</dbReference>
<keyword evidence="13" id="KW-1185">Reference proteome</keyword>
<dbReference type="Gene3D" id="2.40.100.10">
    <property type="entry name" value="Cyclophilin-like"/>
    <property type="match status" value="1"/>
</dbReference>
<feature type="compositionally biased region" description="Basic and acidic residues" evidence="10">
    <location>
        <begin position="446"/>
        <end position="465"/>
    </location>
</feature>
<dbReference type="InterPro" id="IPR012677">
    <property type="entry name" value="Nucleotide-bd_a/b_plait_sf"/>
</dbReference>
<feature type="compositionally biased region" description="Basic and acidic residues" evidence="10">
    <location>
        <begin position="378"/>
        <end position="429"/>
    </location>
</feature>
<dbReference type="WBParaSite" id="MBELARI_LOCUS4503">
    <property type="protein sequence ID" value="MBELARI_LOCUS4503"/>
    <property type="gene ID" value="MBELARI_LOCUS4503"/>
</dbReference>
<dbReference type="SUPFAM" id="SSF54928">
    <property type="entry name" value="RNA-binding domain, RBD"/>
    <property type="match status" value="1"/>
</dbReference>
<keyword evidence="6 9" id="KW-0413">Isomerase</keyword>
<dbReference type="CDD" id="cd12235">
    <property type="entry name" value="RRM_PPIL4"/>
    <property type="match status" value="1"/>
</dbReference>
<feature type="compositionally biased region" description="Basic residues" evidence="10">
    <location>
        <begin position="430"/>
        <end position="445"/>
    </location>
</feature>
<feature type="domain" description="RRM" evidence="12">
    <location>
        <begin position="241"/>
        <end position="319"/>
    </location>
</feature>
<dbReference type="InterPro" id="IPR000504">
    <property type="entry name" value="RRM_dom"/>
</dbReference>
<feature type="compositionally biased region" description="Basic residues" evidence="10">
    <location>
        <begin position="466"/>
        <end position="476"/>
    </location>
</feature>
<evidence type="ECO:0000256" key="5">
    <source>
        <dbReference type="ARBA" id="ARBA00023110"/>
    </source>
</evidence>
<dbReference type="FunFam" id="2.40.100.10:FF:000079">
    <property type="entry name" value="Peptidyl-prolyl cis-trans isomerase"/>
    <property type="match status" value="1"/>
</dbReference>
<proteinExistence type="inferred from homology"/>
<feature type="domain" description="PPIase cyclophilin-type" evidence="11">
    <location>
        <begin position="6"/>
        <end position="161"/>
    </location>
</feature>
<evidence type="ECO:0000256" key="4">
    <source>
        <dbReference type="ARBA" id="ARBA00022884"/>
    </source>
</evidence>
<evidence type="ECO:0000256" key="6">
    <source>
        <dbReference type="ARBA" id="ARBA00023235"/>
    </source>
</evidence>
<keyword evidence="5 9" id="KW-0697">Rotamase</keyword>
<dbReference type="PROSITE" id="PS50102">
    <property type="entry name" value="RRM"/>
    <property type="match status" value="1"/>
</dbReference>
<comment type="catalytic activity">
    <reaction evidence="1 9">
        <text>[protein]-peptidylproline (omega=180) = [protein]-peptidylproline (omega=0)</text>
        <dbReference type="Rhea" id="RHEA:16237"/>
        <dbReference type="Rhea" id="RHEA-COMP:10747"/>
        <dbReference type="Rhea" id="RHEA-COMP:10748"/>
        <dbReference type="ChEBI" id="CHEBI:83833"/>
        <dbReference type="ChEBI" id="CHEBI:83834"/>
        <dbReference type="EC" id="5.2.1.8"/>
    </reaction>
</comment>
<evidence type="ECO:0000313" key="14">
    <source>
        <dbReference type="WBParaSite" id="MBELARI_LOCUS4503"/>
    </source>
</evidence>
<dbReference type="Proteomes" id="UP000887575">
    <property type="component" value="Unassembled WGS sequence"/>
</dbReference>
<dbReference type="SUPFAM" id="SSF50891">
    <property type="entry name" value="Cyclophilin-like"/>
    <property type="match status" value="1"/>
</dbReference>
<dbReference type="AlphaFoldDB" id="A0AAF3FC19"/>
<protein>
    <recommendedName>
        <fullName evidence="9">Peptidyl-prolyl cis-trans isomerase</fullName>
        <shortName evidence="9">PPIase</shortName>
        <ecNumber evidence="9">5.2.1.8</ecNumber>
    </recommendedName>
</protein>
<evidence type="ECO:0000256" key="8">
    <source>
        <dbReference type="PROSITE-ProRule" id="PRU00176"/>
    </source>
</evidence>
<dbReference type="InterPro" id="IPR035538">
    <property type="entry name" value="Cyclophilin_PPIL4"/>
</dbReference>
<evidence type="ECO:0000256" key="3">
    <source>
        <dbReference type="ARBA" id="ARBA00004123"/>
    </source>
</evidence>
<comment type="subcellular location">
    <subcellularLocation>
        <location evidence="3 9">Nucleus</location>
    </subcellularLocation>
</comment>
<dbReference type="GO" id="GO:0003723">
    <property type="term" value="F:RNA binding"/>
    <property type="evidence" value="ECO:0007669"/>
    <property type="project" value="UniProtKB-UniRule"/>
</dbReference>
<dbReference type="PANTHER" id="PTHR45843:SF1">
    <property type="entry name" value="PEPTIDYL-PROLYL CIS-TRANS ISOMERASE-LIKE 4"/>
    <property type="match status" value="1"/>
</dbReference>
<keyword evidence="7 9" id="KW-0539">Nucleus</keyword>
<dbReference type="FunFam" id="3.30.70.330:FF:000287">
    <property type="entry name" value="Peptidyl-prolyl cis-trans isomerase"/>
    <property type="match status" value="1"/>
</dbReference>
<evidence type="ECO:0000256" key="1">
    <source>
        <dbReference type="ARBA" id="ARBA00000971"/>
    </source>
</evidence>
<name>A0AAF3FC19_9BILA</name>
<evidence type="ECO:0000256" key="7">
    <source>
        <dbReference type="ARBA" id="ARBA00023242"/>
    </source>
</evidence>
<dbReference type="CDD" id="cd01921">
    <property type="entry name" value="cyclophilin_RRM"/>
    <property type="match status" value="1"/>
</dbReference>
<dbReference type="GO" id="GO:0003755">
    <property type="term" value="F:peptidyl-prolyl cis-trans isomerase activity"/>
    <property type="evidence" value="ECO:0007669"/>
    <property type="project" value="UniProtKB-UniRule"/>
</dbReference>
<dbReference type="PANTHER" id="PTHR45843">
    <property type="entry name" value="PEPTIDYL-PROLYL CIS-TRANS ISOMERASE-LIKE 4"/>
    <property type="match status" value="1"/>
</dbReference>
<dbReference type="PRINTS" id="PR00153">
    <property type="entry name" value="CSAPPISMRASE"/>
</dbReference>
<organism evidence="13 14">
    <name type="scientific">Mesorhabditis belari</name>
    <dbReference type="NCBI Taxonomy" id="2138241"/>
    <lineage>
        <taxon>Eukaryota</taxon>
        <taxon>Metazoa</taxon>
        <taxon>Ecdysozoa</taxon>
        <taxon>Nematoda</taxon>
        <taxon>Chromadorea</taxon>
        <taxon>Rhabditida</taxon>
        <taxon>Rhabditina</taxon>
        <taxon>Rhabditomorpha</taxon>
        <taxon>Rhabditoidea</taxon>
        <taxon>Rhabditidae</taxon>
        <taxon>Mesorhabditinae</taxon>
        <taxon>Mesorhabditis</taxon>
    </lineage>
</organism>
<evidence type="ECO:0000313" key="13">
    <source>
        <dbReference type="Proteomes" id="UP000887575"/>
    </source>
</evidence>
<keyword evidence="4 8" id="KW-0694">RNA-binding</keyword>
<dbReference type="Pfam" id="PF00076">
    <property type="entry name" value="RRM_1"/>
    <property type="match status" value="1"/>
</dbReference>
<dbReference type="SMART" id="SM00360">
    <property type="entry name" value="RRM"/>
    <property type="match status" value="1"/>
</dbReference>
<dbReference type="InterPro" id="IPR035979">
    <property type="entry name" value="RBD_domain_sf"/>
</dbReference>
<comment type="similarity">
    <text evidence="9">Belongs to the cyclophilin-type PPIase family. PPIL4 subfamily.</text>
</comment>
<dbReference type="InterPro" id="IPR035542">
    <property type="entry name" value="CRIP"/>
</dbReference>
<dbReference type="InterPro" id="IPR029000">
    <property type="entry name" value="Cyclophilin-like_dom_sf"/>
</dbReference>
<dbReference type="EC" id="5.2.1.8" evidence="9"/>
<feature type="compositionally biased region" description="Basic and acidic residues" evidence="10">
    <location>
        <begin position="477"/>
        <end position="492"/>
    </location>
</feature>
<sequence length="492" mass="57924">MAVLIETSLGDLIVDLFVKERPNCCRNFLKLCKMKYYNLCQFHHIEQNYIAQTGDPTGTGRGGESFFTSIYGEQARFFEKEEVPKLRHTRQGVVSFVNNGNDMLGSQFYVTLGDDLDYLDDQHTIFGQVTEGLETLEKLNEQLCNEEHRPFRDIRISHTIVLDDPFEDPVQIKFPSRSPSPTLERLISANQIAIDENLNDMDGMTEEEIKKELEEREMRAQAQILEIVGDLRSAEDIPPENVLFVCKLNPVTTDEDLEIIFSRFGKIECCEIIRDRRTGASLQYAFIEFAEPKSVEAAYFKMDNVLIDDRRIHVDFSQSVSKNFKWSRMKQGSPERATKKPLERSQQPRKTEQHHRDERGSARERNNGREFSHRRRSRTPEREKRRERDRNGRDYEKRKERHVETGGGRWGDEKRIEVKREVSSSPERRHRDKRPRSPVHKKHRRESPVRNIKKEAASSDSEHEKRHSKKKRKERKRSSDSDKSPVRERRRR</sequence>
<evidence type="ECO:0000259" key="12">
    <source>
        <dbReference type="PROSITE" id="PS50102"/>
    </source>
</evidence>
<dbReference type="InterPro" id="IPR002130">
    <property type="entry name" value="Cyclophilin-type_PPIase_dom"/>
</dbReference>
<evidence type="ECO:0000256" key="10">
    <source>
        <dbReference type="SAM" id="MobiDB-lite"/>
    </source>
</evidence>